<dbReference type="SUPFAM" id="SSF82895">
    <property type="entry name" value="TSP-1 type 1 repeat"/>
    <property type="match status" value="3"/>
</dbReference>
<feature type="binding site" evidence="16">
    <location>
        <position position="365"/>
    </location>
    <ligand>
        <name>Zn(2+)</name>
        <dbReference type="ChEBI" id="CHEBI:29105"/>
        <note>catalytic</note>
    </ligand>
</feature>
<evidence type="ECO:0000256" key="1">
    <source>
        <dbReference type="ARBA" id="ARBA00001947"/>
    </source>
</evidence>
<dbReference type="InterPro" id="IPR010294">
    <property type="entry name" value="ADAMTS_spacer1"/>
</dbReference>
<keyword evidence="3" id="KW-0964">Secreted</keyword>
<comment type="subcellular location">
    <subcellularLocation>
        <location evidence="2">Secreted</location>
        <location evidence="2">Extracellular space</location>
        <location evidence="2">Extracellular matrix</location>
    </subcellularLocation>
</comment>
<dbReference type="PROSITE" id="PS50215">
    <property type="entry name" value="ADAM_MEPRO"/>
    <property type="match status" value="1"/>
</dbReference>
<dbReference type="Gene3D" id="3.40.1620.60">
    <property type="match status" value="1"/>
</dbReference>
<dbReference type="Gene3D" id="2.60.120.830">
    <property type="match status" value="1"/>
</dbReference>
<evidence type="ECO:0000256" key="11">
    <source>
        <dbReference type="ARBA" id="ARBA00022833"/>
    </source>
</evidence>
<evidence type="ECO:0000256" key="6">
    <source>
        <dbReference type="ARBA" id="ARBA00022685"/>
    </source>
</evidence>
<dbReference type="GO" id="GO:0006508">
    <property type="term" value="P:proteolysis"/>
    <property type="evidence" value="ECO:0007669"/>
    <property type="project" value="UniProtKB-KW"/>
</dbReference>
<dbReference type="Pfam" id="PF05986">
    <property type="entry name" value="ADAMTS_spacer1"/>
    <property type="match status" value="1"/>
</dbReference>
<keyword evidence="13" id="KW-0865">Zymogen</keyword>
<reference evidence="20" key="1">
    <citation type="submission" date="2025-08" db="UniProtKB">
        <authorList>
            <consortium name="Ensembl"/>
        </authorList>
    </citation>
    <scope>IDENTIFICATION</scope>
</reference>
<sequence>MLLLGILTLALAGGPAGGAEPEQEVVVPIRLDPDINGRHYYRRGPEDSGHQGLIFQITAFQEDFYLHLTPDAQFLAPAFATEHLGVPLAGLTGSSADLRRCFYSGDVNAEPDSFAAVSLCGGLRGAFGYGGAEYVISPLPNASAQAVQRNSQGAHLLQRRGAPGGPPGDPTSRCGVASGWNPAILRALDPYKPRGTGLGESRSRRRSGRAKRFVSIPRFVETLVVADESMVKFHGADLEHYLLTLLATAARLYRHPSILNPITIVVVKVLLLGDRDAGPKVTGNAALTLRNFCAWQKKLNKVSDKHPEYWDTAILFTRQDLCGATTCDTLGMADVGTMCDPKRSCSVIEDDGLPSAFTTAHELGHVFNMPHDNVKVCEEVFGKLRANHMMSPTLIQIDRANPWSACSAAIVTDFLDSGHGDCLLDQPSKPISLPEDLPGASYSLSQQCELAFGVGSKPCPYMQYCTKLWCTGKAKGQMVCQTRHFPWADGTSCGEGKFCLKGTCVERHNLHKYRVDGSWAKWEPYGPCSRTCGGGVQLARRQCSNPTPANGGKYCEGVRVKYRSCNLEPCPSSASGKSFREEQCEAFNGYNHSTNRLTLAVAWVPKYSGVSPRDKCKLICRANGTGYFYVLAPKVSEHGAGDQSRDKVFGMHLAELPFFPFLPFLGALQVVDGTPCTPDSTSVCVQGKCIKAGCDGNLGSKKKFDKCGVCGGDNKSCKKVTGLFTKPMHGYNFVVAIPAGASSIDIRQRGYKGLIGDDNYLALKNSQGKYLLNGHFVVSAVERDLVVKGSLLRYSGTGTAVESLQASRPILEPLTVEVLSVGKMTPPRVRYSFYLPKEPREDKASHPKDPRGPSVLHNSVLSLSNQVEQQGDRPPARWVAGSWGPCSASCGSGLQKRAVDCRGPPGLHVASACDAAYRPVETRVCGEPCPTWELGAWSPCSKSCGRGFKRRPLKCLGPGGRLLARDQCNLRRKPQELDFCILRPC</sequence>
<dbReference type="Gene3D" id="2.20.100.10">
    <property type="entry name" value="Thrombospondin type-1 (TSP1) repeat"/>
    <property type="match status" value="3"/>
</dbReference>
<evidence type="ECO:0000256" key="3">
    <source>
        <dbReference type="ARBA" id="ARBA00022525"/>
    </source>
</evidence>
<dbReference type="CDD" id="cd04273">
    <property type="entry name" value="ZnMc_ADAMTS_like"/>
    <property type="match status" value="1"/>
</dbReference>
<dbReference type="PANTHER" id="PTHR13723">
    <property type="entry name" value="ADAMTS A DISINTEGRIN AND METALLOPROTEASE WITH THROMBOSPONDIN MOTIFS PROTEASE"/>
    <property type="match status" value="1"/>
</dbReference>
<evidence type="ECO:0000256" key="9">
    <source>
        <dbReference type="ARBA" id="ARBA00022737"/>
    </source>
</evidence>
<evidence type="ECO:0000259" key="19">
    <source>
        <dbReference type="PROSITE" id="PS50215"/>
    </source>
</evidence>
<evidence type="ECO:0000256" key="10">
    <source>
        <dbReference type="ARBA" id="ARBA00022801"/>
    </source>
</evidence>
<evidence type="ECO:0000256" key="15">
    <source>
        <dbReference type="ARBA" id="ARBA00023180"/>
    </source>
</evidence>
<keyword evidence="12" id="KW-0482">Metalloprotease</keyword>
<evidence type="ECO:0000256" key="8">
    <source>
        <dbReference type="ARBA" id="ARBA00022729"/>
    </source>
</evidence>
<organism evidence="20 21">
    <name type="scientific">Lynx canadensis</name>
    <name type="common">Canada lynx</name>
    <name type="synonym">Felis canadensis</name>
    <dbReference type="NCBI Taxonomy" id="61383"/>
    <lineage>
        <taxon>Eukaryota</taxon>
        <taxon>Metazoa</taxon>
        <taxon>Chordata</taxon>
        <taxon>Craniata</taxon>
        <taxon>Vertebrata</taxon>
        <taxon>Euteleostomi</taxon>
        <taxon>Mammalia</taxon>
        <taxon>Eutheria</taxon>
        <taxon>Laurasiatheria</taxon>
        <taxon>Carnivora</taxon>
        <taxon>Feliformia</taxon>
        <taxon>Felidae</taxon>
        <taxon>Felinae</taxon>
        <taxon>Lynx</taxon>
    </lineage>
</organism>
<evidence type="ECO:0000256" key="16">
    <source>
        <dbReference type="PROSITE-ProRule" id="PRU00276"/>
    </source>
</evidence>
<dbReference type="GO" id="GO:0004222">
    <property type="term" value="F:metalloendopeptidase activity"/>
    <property type="evidence" value="ECO:0007669"/>
    <property type="project" value="InterPro"/>
</dbReference>
<keyword evidence="10" id="KW-0378">Hydrolase</keyword>
<protein>
    <submittedName>
        <fullName evidence="20">ADAM metallopeptidase with thrombospondin type 1 motif 15</fullName>
    </submittedName>
</protein>
<feature type="binding site" evidence="16">
    <location>
        <position position="371"/>
    </location>
    <ligand>
        <name>Zn(2+)</name>
        <dbReference type="ChEBI" id="CHEBI:29105"/>
        <note>catalytic</note>
    </ligand>
</feature>
<comment type="cofactor">
    <cofactor evidence="1">
        <name>Zn(2+)</name>
        <dbReference type="ChEBI" id="CHEBI:29105"/>
    </cofactor>
</comment>
<dbReference type="InterPro" id="IPR006586">
    <property type="entry name" value="ADAM_Cys-rich"/>
</dbReference>
<dbReference type="FunFam" id="2.20.100.10:FF:000006">
    <property type="entry name" value="A disintegrin and metalloproteinase with thrombospondin motifs 1"/>
    <property type="match status" value="1"/>
</dbReference>
<evidence type="ECO:0000256" key="5">
    <source>
        <dbReference type="ARBA" id="ARBA00022670"/>
    </source>
</evidence>
<dbReference type="InterPro" id="IPR050439">
    <property type="entry name" value="ADAMTS_ADAMTS-like"/>
</dbReference>
<keyword evidence="5" id="KW-0645">Protease</keyword>
<dbReference type="FunFam" id="3.40.390.10:FF:000001">
    <property type="entry name" value="A disintegrin and metalloproteinase with thrombospondin motifs 1"/>
    <property type="match status" value="1"/>
</dbReference>
<dbReference type="AlphaFoldDB" id="A0A667GH64"/>
<feature type="region of interest" description="Disordered" evidence="17">
    <location>
        <begin position="150"/>
        <end position="173"/>
    </location>
</feature>
<reference evidence="20" key="2">
    <citation type="submission" date="2025-09" db="UniProtKB">
        <authorList>
            <consortium name="Ensembl"/>
        </authorList>
    </citation>
    <scope>IDENTIFICATION</scope>
</reference>
<evidence type="ECO:0000256" key="14">
    <source>
        <dbReference type="ARBA" id="ARBA00023157"/>
    </source>
</evidence>
<keyword evidence="6" id="KW-0165">Cleavage on pair of basic residues</keyword>
<dbReference type="GO" id="GO:0031012">
    <property type="term" value="C:extracellular matrix"/>
    <property type="evidence" value="ECO:0007669"/>
    <property type="project" value="TreeGrafter"/>
</dbReference>
<gene>
    <name evidence="20" type="primary">ADAMTS15</name>
</gene>
<keyword evidence="14" id="KW-1015">Disulfide bond</keyword>
<dbReference type="Pfam" id="PF19030">
    <property type="entry name" value="TSP1_ADAMTS"/>
    <property type="match status" value="2"/>
</dbReference>
<keyword evidence="4" id="KW-0272">Extracellular matrix</keyword>
<feature type="signal peptide" evidence="18">
    <location>
        <begin position="1"/>
        <end position="18"/>
    </location>
</feature>
<evidence type="ECO:0000256" key="17">
    <source>
        <dbReference type="SAM" id="MobiDB-lite"/>
    </source>
</evidence>
<evidence type="ECO:0000313" key="21">
    <source>
        <dbReference type="Proteomes" id="UP000472241"/>
    </source>
</evidence>
<keyword evidence="8 18" id="KW-0732">Signal</keyword>
<evidence type="ECO:0000256" key="18">
    <source>
        <dbReference type="SAM" id="SignalP"/>
    </source>
</evidence>
<dbReference type="InterPro" id="IPR013277">
    <property type="entry name" value="Pept_M12B_ADAM-TS8"/>
</dbReference>
<evidence type="ECO:0000256" key="7">
    <source>
        <dbReference type="ARBA" id="ARBA00022723"/>
    </source>
</evidence>
<dbReference type="GO" id="GO:0030198">
    <property type="term" value="P:extracellular matrix organization"/>
    <property type="evidence" value="ECO:0007669"/>
    <property type="project" value="TreeGrafter"/>
</dbReference>
<evidence type="ECO:0000313" key="20">
    <source>
        <dbReference type="Ensembl" id="ENSLCNP00005014481.1"/>
    </source>
</evidence>
<dbReference type="PROSITE" id="PS50092">
    <property type="entry name" value="TSP1"/>
    <property type="match status" value="3"/>
</dbReference>
<name>A0A667GH64_LYNCA</name>
<dbReference type="InterPro" id="IPR036383">
    <property type="entry name" value="TSP1_rpt_sf"/>
</dbReference>
<dbReference type="FunFam" id="2.20.100.10:FF:000005">
    <property type="entry name" value="ADAM metallopeptidase with thrombospondin type 1 motif 9"/>
    <property type="match status" value="1"/>
</dbReference>
<dbReference type="InterPro" id="IPR041645">
    <property type="entry name" value="ADAMTS_CR_2"/>
</dbReference>
<dbReference type="FunFam" id="2.60.120.830:FF:000001">
    <property type="entry name" value="A disintegrin and metalloproteinase with thrombospondin motifs 1"/>
    <property type="match status" value="1"/>
</dbReference>
<dbReference type="InterPro" id="IPR045371">
    <property type="entry name" value="ADAMTS_CR_3"/>
</dbReference>
<keyword evidence="7 16" id="KW-0479">Metal-binding</keyword>
<dbReference type="SUPFAM" id="SSF55486">
    <property type="entry name" value="Metalloproteases ('zincins'), catalytic domain"/>
    <property type="match status" value="1"/>
</dbReference>
<dbReference type="Pfam" id="PF01421">
    <property type="entry name" value="Reprolysin"/>
    <property type="match status" value="1"/>
</dbReference>
<dbReference type="InterPro" id="IPR024079">
    <property type="entry name" value="MetalloPept_cat_dom_sf"/>
</dbReference>
<dbReference type="PRINTS" id="PR01861">
    <property type="entry name" value="ADAMTS8"/>
</dbReference>
<dbReference type="InterPro" id="IPR001590">
    <property type="entry name" value="Peptidase_M12B"/>
</dbReference>
<dbReference type="Pfam" id="PF19236">
    <property type="entry name" value="ADAMTS_CR_3"/>
    <property type="match status" value="1"/>
</dbReference>
<proteinExistence type="predicted"/>
<dbReference type="PANTHER" id="PTHR13723:SF39">
    <property type="entry name" value="A DISINTEGRIN AND METALLOPROTEINASE WITH THROMBOSPONDIN MOTIFS 15"/>
    <property type="match status" value="1"/>
</dbReference>
<dbReference type="Gene3D" id="3.40.390.10">
    <property type="entry name" value="Collagenase (Catalytic Domain)"/>
    <property type="match status" value="1"/>
</dbReference>
<feature type="chain" id="PRO_5025360685" evidence="18">
    <location>
        <begin position="19"/>
        <end position="985"/>
    </location>
</feature>
<keyword evidence="21" id="KW-1185">Reference proteome</keyword>
<dbReference type="SMART" id="SM00608">
    <property type="entry name" value="ACR"/>
    <property type="match status" value="1"/>
</dbReference>
<dbReference type="InterPro" id="IPR002870">
    <property type="entry name" value="Peptidase_M12B_N"/>
</dbReference>
<evidence type="ECO:0000256" key="2">
    <source>
        <dbReference type="ARBA" id="ARBA00004498"/>
    </source>
</evidence>
<keyword evidence="15" id="KW-0325">Glycoprotein</keyword>
<dbReference type="Proteomes" id="UP000472241">
    <property type="component" value="Unplaced"/>
</dbReference>
<feature type="region of interest" description="Disordered" evidence="17">
    <location>
        <begin position="835"/>
        <end position="857"/>
    </location>
</feature>
<dbReference type="GO" id="GO:0008270">
    <property type="term" value="F:zinc ion binding"/>
    <property type="evidence" value="ECO:0007669"/>
    <property type="project" value="InterPro"/>
</dbReference>
<feature type="active site" evidence="16">
    <location>
        <position position="362"/>
    </location>
</feature>
<feature type="domain" description="Peptidase M12B" evidence="19">
    <location>
        <begin position="218"/>
        <end position="427"/>
    </location>
</feature>
<feature type="binding site" evidence="16">
    <location>
        <position position="361"/>
    </location>
    <ligand>
        <name>Zn(2+)</name>
        <dbReference type="ChEBI" id="CHEBI:29105"/>
        <note>catalytic</note>
    </ligand>
</feature>
<evidence type="ECO:0000256" key="4">
    <source>
        <dbReference type="ARBA" id="ARBA00022530"/>
    </source>
</evidence>
<dbReference type="Pfam" id="PF17771">
    <property type="entry name" value="ADAMTS_CR_2"/>
    <property type="match status" value="1"/>
</dbReference>
<dbReference type="InterPro" id="IPR000884">
    <property type="entry name" value="TSP1_rpt"/>
</dbReference>
<evidence type="ECO:0000256" key="12">
    <source>
        <dbReference type="ARBA" id="ARBA00023049"/>
    </source>
</evidence>
<dbReference type="Pfam" id="PF00090">
    <property type="entry name" value="TSP_1"/>
    <property type="match status" value="1"/>
</dbReference>
<dbReference type="Ensembl" id="ENSLCNT00005016183.1">
    <property type="protein sequence ID" value="ENSLCNP00005014481.1"/>
    <property type="gene ID" value="ENSLCNG00005009489.1"/>
</dbReference>
<evidence type="ECO:0000256" key="13">
    <source>
        <dbReference type="ARBA" id="ARBA00023145"/>
    </source>
</evidence>
<feature type="compositionally biased region" description="Basic and acidic residues" evidence="17">
    <location>
        <begin position="837"/>
        <end position="851"/>
    </location>
</feature>
<dbReference type="Pfam" id="PF01562">
    <property type="entry name" value="Pep_M12B_propep"/>
    <property type="match status" value="1"/>
</dbReference>
<accession>A0A667GH64</accession>
<comment type="caution">
    <text evidence="16">Lacks conserved residue(s) required for the propagation of feature annotation.</text>
</comment>
<keyword evidence="9" id="KW-0677">Repeat</keyword>
<dbReference type="SMART" id="SM00209">
    <property type="entry name" value="TSP1"/>
    <property type="match status" value="3"/>
</dbReference>
<keyword evidence="11 16" id="KW-0862">Zinc</keyword>